<evidence type="ECO:0000256" key="1">
    <source>
        <dbReference type="SAM" id="Phobius"/>
    </source>
</evidence>
<keyword evidence="1" id="KW-0812">Transmembrane</keyword>
<reference evidence="2" key="1">
    <citation type="submission" date="2023-10" db="EMBL/GenBank/DDBJ databases">
        <authorList>
            <person name="Chen Y."/>
            <person name="Shah S."/>
            <person name="Dougan E. K."/>
            <person name="Thang M."/>
            <person name="Chan C."/>
        </authorList>
    </citation>
    <scope>NUCLEOTIDE SEQUENCE [LARGE SCALE GENOMIC DNA]</scope>
</reference>
<evidence type="ECO:0000313" key="3">
    <source>
        <dbReference type="Proteomes" id="UP001189429"/>
    </source>
</evidence>
<accession>A0ABN9QI30</accession>
<gene>
    <name evidence="2" type="ORF">PCOR1329_LOCUS11382</name>
</gene>
<feature type="transmembrane region" description="Helical" evidence="1">
    <location>
        <begin position="141"/>
        <end position="160"/>
    </location>
</feature>
<dbReference type="Proteomes" id="UP001189429">
    <property type="component" value="Unassembled WGS sequence"/>
</dbReference>
<dbReference type="EMBL" id="CAUYUJ010003288">
    <property type="protein sequence ID" value="CAK0804655.1"/>
    <property type="molecule type" value="Genomic_DNA"/>
</dbReference>
<keyword evidence="1" id="KW-1133">Transmembrane helix</keyword>
<comment type="caution">
    <text evidence="2">The sequence shown here is derived from an EMBL/GenBank/DDBJ whole genome shotgun (WGS) entry which is preliminary data.</text>
</comment>
<sequence length="162" mass="16872">MCALDGARRQPARRASFHEGVEVTSAGRRLPACWPLSAGCGRRHAAGCHARFVDGMFVDRCITLQPAAVRYKLCSFRRGGATYQYRRYGILDATAPRGLGCAAGDQLYSPALVDVSAPPPPSCTGGRQASGGRMELLPGEGFAIVVIASLTAVAGAVVPAPG</sequence>
<name>A0ABN9QI30_9DINO</name>
<evidence type="ECO:0000313" key="2">
    <source>
        <dbReference type="EMBL" id="CAK0804655.1"/>
    </source>
</evidence>
<proteinExistence type="predicted"/>
<keyword evidence="1" id="KW-0472">Membrane</keyword>
<protein>
    <submittedName>
        <fullName evidence="2">Uncharacterized protein</fullName>
    </submittedName>
</protein>
<organism evidence="2 3">
    <name type="scientific">Prorocentrum cordatum</name>
    <dbReference type="NCBI Taxonomy" id="2364126"/>
    <lineage>
        <taxon>Eukaryota</taxon>
        <taxon>Sar</taxon>
        <taxon>Alveolata</taxon>
        <taxon>Dinophyceae</taxon>
        <taxon>Prorocentrales</taxon>
        <taxon>Prorocentraceae</taxon>
        <taxon>Prorocentrum</taxon>
    </lineage>
</organism>
<keyword evidence="3" id="KW-1185">Reference proteome</keyword>